<reference evidence="1" key="1">
    <citation type="journal article" date="2015" name="Nature">
        <title>Complex archaea that bridge the gap between prokaryotes and eukaryotes.</title>
        <authorList>
            <person name="Spang A."/>
            <person name="Saw J.H."/>
            <person name="Jorgensen S.L."/>
            <person name="Zaremba-Niedzwiedzka K."/>
            <person name="Martijn J."/>
            <person name="Lind A.E."/>
            <person name="van Eijk R."/>
            <person name="Schleper C."/>
            <person name="Guy L."/>
            <person name="Ettema T.J."/>
        </authorList>
    </citation>
    <scope>NUCLEOTIDE SEQUENCE</scope>
</reference>
<proteinExistence type="predicted"/>
<protein>
    <submittedName>
        <fullName evidence="1">Uncharacterized protein</fullName>
    </submittedName>
</protein>
<dbReference type="Pfam" id="PF12691">
    <property type="entry name" value="Phage_tail_terminator_6"/>
    <property type="match status" value="1"/>
</dbReference>
<dbReference type="EMBL" id="LAZR01050500">
    <property type="protein sequence ID" value="KKK87216.1"/>
    <property type="molecule type" value="Genomic_DNA"/>
</dbReference>
<sequence>MISPSLIFSEYLIDEGIFTDSSLNVNWPMYISTMPDADTVESDVGTIYDTEGLKDGRIMVDGENIFHKGNQIRIRSKNYADGWAKAEEVIALFEAVADVSIVINSITYEIKNVTQTTSIIPLGVEEGTKRRDLFTINFLSTIKEVV</sequence>
<gene>
    <name evidence="1" type="ORF">LCGC14_2755460</name>
</gene>
<dbReference type="AlphaFoldDB" id="A0A0F9BS57"/>
<name>A0A0F9BS57_9ZZZZ</name>
<accession>A0A0F9BS57</accession>
<dbReference type="InterPro" id="IPR024411">
    <property type="entry name" value="Tail_terminator_phage"/>
</dbReference>
<organism evidence="1">
    <name type="scientific">marine sediment metagenome</name>
    <dbReference type="NCBI Taxonomy" id="412755"/>
    <lineage>
        <taxon>unclassified sequences</taxon>
        <taxon>metagenomes</taxon>
        <taxon>ecological metagenomes</taxon>
    </lineage>
</organism>
<comment type="caution">
    <text evidence="1">The sequence shown here is derived from an EMBL/GenBank/DDBJ whole genome shotgun (WGS) entry which is preliminary data.</text>
</comment>
<evidence type="ECO:0000313" key="1">
    <source>
        <dbReference type="EMBL" id="KKK87216.1"/>
    </source>
</evidence>